<feature type="region of interest" description="Disordered" evidence="1">
    <location>
        <begin position="520"/>
        <end position="605"/>
    </location>
</feature>
<evidence type="ECO:0000259" key="2">
    <source>
        <dbReference type="PROSITE" id="PS50097"/>
    </source>
</evidence>
<feature type="region of interest" description="Disordered" evidence="1">
    <location>
        <begin position="300"/>
        <end position="443"/>
    </location>
</feature>
<feature type="compositionally biased region" description="Acidic residues" evidence="1">
    <location>
        <begin position="520"/>
        <end position="532"/>
    </location>
</feature>
<dbReference type="Pfam" id="PF00651">
    <property type="entry name" value="BTB"/>
    <property type="match status" value="1"/>
</dbReference>
<dbReference type="Proteomes" id="UP000318571">
    <property type="component" value="Chromosome 4"/>
</dbReference>
<feature type="region of interest" description="Disordered" evidence="1">
    <location>
        <begin position="910"/>
        <end position="953"/>
    </location>
</feature>
<feature type="region of interest" description="Disordered" evidence="1">
    <location>
        <begin position="495"/>
        <end position="514"/>
    </location>
</feature>
<feature type="domain" description="BTB" evidence="2">
    <location>
        <begin position="169"/>
        <end position="237"/>
    </location>
</feature>
<feature type="compositionally biased region" description="Basic and acidic residues" evidence="1">
    <location>
        <begin position="552"/>
        <end position="561"/>
    </location>
</feature>
<name>A0A553NQA0_TIGCA</name>
<dbReference type="AlphaFoldDB" id="A0A553NQA0"/>
<dbReference type="SUPFAM" id="SSF54695">
    <property type="entry name" value="POZ domain"/>
    <property type="match status" value="1"/>
</dbReference>
<evidence type="ECO:0000313" key="4">
    <source>
        <dbReference type="Proteomes" id="UP000318571"/>
    </source>
</evidence>
<reference evidence="3 4" key="1">
    <citation type="journal article" date="2018" name="Nat. Ecol. Evol.">
        <title>Genomic signatures of mitonuclear coevolution across populations of Tigriopus californicus.</title>
        <authorList>
            <person name="Barreto F.S."/>
            <person name="Watson E.T."/>
            <person name="Lima T.G."/>
            <person name="Willett C.S."/>
            <person name="Edmands S."/>
            <person name="Li W."/>
            <person name="Burton R.S."/>
        </authorList>
    </citation>
    <scope>NUCLEOTIDE SEQUENCE [LARGE SCALE GENOMIC DNA]</scope>
    <source>
        <strain evidence="3 4">San Diego</strain>
    </source>
</reference>
<dbReference type="STRING" id="6832.A0A553NQA0"/>
<feature type="region of interest" description="Disordered" evidence="1">
    <location>
        <begin position="264"/>
        <end position="284"/>
    </location>
</feature>
<dbReference type="InterPro" id="IPR011333">
    <property type="entry name" value="SKP1/BTB/POZ_sf"/>
</dbReference>
<feature type="compositionally biased region" description="Acidic residues" evidence="1">
    <location>
        <begin position="498"/>
        <end position="514"/>
    </location>
</feature>
<sequence>MAALAPDSSASTVVGGVSVGAGGSDEAIPVVYGQDGEQYVTVVQDGQTYAIPYEEYRQMLEQEGSVTVQATPLEMLAEGGAMVTPVIQAEAPPEPVVKAESEPVEPPGAPPANPSNFHPVYLQGGQTSGTSFLNRSDLEVQNLKPIRVDNWGIFLLNRLQTCFQNKEFCDLALRFPNQNAQIKVHKLVMNACCNYFTKNEAEGNIIDGVLDMPTSFTPEAVAPVIRFMYTGKLDIKYGMFSKLKETAAELGLEVLSKLMDAQLNAPQKTGPKKRKGPENDPLKQIKRIKQIEKRFSNAEKRAKIQAKRAAAQQDEAEMKANTVPGKKLPIWKRRSTNPHDAEMPEESPTKSPTPNAKEPLKLTPVSGPPPGAKLVRLKGPPPTNLTPISSLPHKSKLTRVSGPPPSSIQPAQPPSQTPAQKMNASKAYSRSGNNLSSKPKIPRQIREIQENLNFEKIRKTGVRNPVTPAVYEAPPKKDMSVDELKEFMAEQRKRYSELGEDDTEINDDEYFDNDAGLDYEDQEVEEEEEAEQLEGKSMVTPEVATPKPILKSAEKVDDSTPRKSVRFSLRATPASNRDVPQASPEKTPAQNPQALSTPSYFVPHQHPLDATLDEFNKAVEAENESKPTPPSELPVARKSIATGPRVMRKNPPNPPKASVTQEFSRQSGVIDMLPVASASERDASTMVAPWSDVHPPGSSEDSTSNVLPYPNSALEQSGHSEEALRPSLDIAELTAELLKNYPHLLHTNPSVSLKVHSDNVVQYLTLKSSQEGGETVVTASVSDHCDEEPLIVDKESSVVYMGVRGRPKKVQLPKADPCSPQRKGLNEKVRPLKSGTFRREVMLDKVSTAHVKVFTIEPVKEIETPPTTTLAVVTEAVTASMTNGVAVIVPSSDLEQLQNQTILVNCTELGADPKGEQVSTAEEEMSSKASDKEETSNPTKKNVSDLALDWEDE</sequence>
<evidence type="ECO:0000256" key="1">
    <source>
        <dbReference type="SAM" id="MobiDB-lite"/>
    </source>
</evidence>
<feature type="compositionally biased region" description="Polar residues" evidence="1">
    <location>
        <begin position="588"/>
        <end position="599"/>
    </location>
</feature>
<feature type="compositionally biased region" description="Basic and acidic residues" evidence="1">
    <location>
        <begin position="925"/>
        <end position="935"/>
    </location>
</feature>
<dbReference type="PROSITE" id="PS50097">
    <property type="entry name" value="BTB"/>
    <property type="match status" value="1"/>
</dbReference>
<evidence type="ECO:0000313" key="3">
    <source>
        <dbReference type="EMBL" id="TRY67621.1"/>
    </source>
</evidence>
<dbReference type="InterPro" id="IPR000210">
    <property type="entry name" value="BTB/POZ_dom"/>
</dbReference>
<keyword evidence="4" id="KW-1185">Reference proteome</keyword>
<dbReference type="Gene3D" id="3.30.710.10">
    <property type="entry name" value="Potassium Channel Kv1.1, Chain A"/>
    <property type="match status" value="1"/>
</dbReference>
<feature type="compositionally biased region" description="Polar residues" evidence="1">
    <location>
        <begin position="422"/>
        <end position="437"/>
    </location>
</feature>
<proteinExistence type="predicted"/>
<protein>
    <recommendedName>
        <fullName evidence="2">BTB domain-containing protein</fullName>
    </recommendedName>
</protein>
<comment type="caution">
    <text evidence="3">The sequence shown here is derived from an EMBL/GenBank/DDBJ whole genome shotgun (WGS) entry which is preliminary data.</text>
</comment>
<gene>
    <name evidence="3" type="ORF">TCAL_03448</name>
</gene>
<accession>A0A553NQA0</accession>
<feature type="compositionally biased region" description="Pro residues" evidence="1">
    <location>
        <begin position="402"/>
        <end position="416"/>
    </location>
</feature>
<feature type="region of interest" description="Disordered" evidence="1">
    <location>
        <begin position="691"/>
        <end position="722"/>
    </location>
</feature>
<organism evidence="3 4">
    <name type="scientific">Tigriopus californicus</name>
    <name type="common">Marine copepod</name>
    <dbReference type="NCBI Taxonomy" id="6832"/>
    <lineage>
        <taxon>Eukaryota</taxon>
        <taxon>Metazoa</taxon>
        <taxon>Ecdysozoa</taxon>
        <taxon>Arthropoda</taxon>
        <taxon>Crustacea</taxon>
        <taxon>Multicrustacea</taxon>
        <taxon>Hexanauplia</taxon>
        <taxon>Copepoda</taxon>
        <taxon>Harpacticoida</taxon>
        <taxon>Harpacticidae</taxon>
        <taxon>Tigriopus</taxon>
    </lineage>
</organism>
<dbReference type="EMBL" id="VCGU01000011">
    <property type="protein sequence ID" value="TRY67621.1"/>
    <property type="molecule type" value="Genomic_DNA"/>
</dbReference>
<feature type="region of interest" description="Disordered" evidence="1">
    <location>
        <begin position="619"/>
        <end position="663"/>
    </location>
</feature>